<keyword evidence="4" id="KW-1185">Reference proteome</keyword>
<evidence type="ECO:0000256" key="1">
    <source>
        <dbReference type="SAM" id="MobiDB-lite"/>
    </source>
</evidence>
<accession>A0A085N741</accession>
<feature type="region of interest" description="Disordered" evidence="1">
    <location>
        <begin position="24"/>
        <end position="56"/>
    </location>
</feature>
<reference evidence="3 4" key="1">
    <citation type="journal article" date="2014" name="Nat. Genet.">
        <title>Genome and transcriptome of the porcine whipworm Trichuris suis.</title>
        <authorList>
            <person name="Jex A.R."/>
            <person name="Nejsum P."/>
            <person name="Schwarz E.M."/>
            <person name="Hu L."/>
            <person name="Young N.D."/>
            <person name="Hall R.S."/>
            <person name="Korhonen P.K."/>
            <person name="Liao S."/>
            <person name="Thamsborg S."/>
            <person name="Xia J."/>
            <person name="Xu P."/>
            <person name="Wang S."/>
            <person name="Scheerlinck J.P."/>
            <person name="Hofmann A."/>
            <person name="Sternberg P.W."/>
            <person name="Wang J."/>
            <person name="Gasser R.B."/>
        </authorList>
    </citation>
    <scope>NUCLEOTIDE SEQUENCE [LARGE SCALE GENOMIC DNA]</scope>
    <source>
        <strain evidence="3">DCEP-RM93F</strain>
        <strain evidence="2">DCEP-RM93M</strain>
    </source>
</reference>
<dbReference type="EMBL" id="KL363184">
    <property type="protein sequence ID" value="KFD58396.1"/>
    <property type="molecule type" value="Genomic_DNA"/>
</dbReference>
<protein>
    <submittedName>
        <fullName evidence="3">Uncharacterized protein</fullName>
    </submittedName>
</protein>
<evidence type="ECO:0000313" key="2">
    <source>
        <dbReference type="EMBL" id="KFD58396.1"/>
    </source>
</evidence>
<dbReference type="AlphaFoldDB" id="A0A085N741"/>
<evidence type="ECO:0000313" key="3">
    <source>
        <dbReference type="EMBL" id="KFD65287.1"/>
    </source>
</evidence>
<dbReference type="Proteomes" id="UP000030758">
    <property type="component" value="Unassembled WGS sequence"/>
</dbReference>
<sequence>MDAPTNTLGETVALSTRSAGTVFSRVGPTVRSSRSARRSFPAGLGTGGQHAQTPGSALGCWDREVVSTVRGVECHWRLLLVTGDTMKSST</sequence>
<dbReference type="Proteomes" id="UP000030764">
    <property type="component" value="Unassembled WGS sequence"/>
</dbReference>
<gene>
    <name evidence="2" type="ORF">M513_00622</name>
    <name evidence="3" type="ORF">M514_00622</name>
</gene>
<proteinExistence type="predicted"/>
<dbReference type="EMBL" id="KL367541">
    <property type="protein sequence ID" value="KFD65287.1"/>
    <property type="molecule type" value="Genomic_DNA"/>
</dbReference>
<name>A0A085N741_9BILA</name>
<organism evidence="3">
    <name type="scientific">Trichuris suis</name>
    <name type="common">pig whipworm</name>
    <dbReference type="NCBI Taxonomy" id="68888"/>
    <lineage>
        <taxon>Eukaryota</taxon>
        <taxon>Metazoa</taxon>
        <taxon>Ecdysozoa</taxon>
        <taxon>Nematoda</taxon>
        <taxon>Enoplea</taxon>
        <taxon>Dorylaimia</taxon>
        <taxon>Trichinellida</taxon>
        <taxon>Trichuridae</taxon>
        <taxon>Trichuris</taxon>
    </lineage>
</organism>
<evidence type="ECO:0000313" key="4">
    <source>
        <dbReference type="Proteomes" id="UP000030764"/>
    </source>
</evidence>